<gene>
    <name evidence="1" type="ORF">CDAR_273671</name>
</gene>
<sequence length="83" mass="9293">MIKDSSRFISQRNDLMEASDSRSGLLCCGVRLSVTIELNRADVKMIKDSRRSISQRNDLMEAFDCSGLLCCGVRLSMTIEVCL</sequence>
<proteinExistence type="predicted"/>
<organism evidence="1 2">
    <name type="scientific">Caerostris darwini</name>
    <dbReference type="NCBI Taxonomy" id="1538125"/>
    <lineage>
        <taxon>Eukaryota</taxon>
        <taxon>Metazoa</taxon>
        <taxon>Ecdysozoa</taxon>
        <taxon>Arthropoda</taxon>
        <taxon>Chelicerata</taxon>
        <taxon>Arachnida</taxon>
        <taxon>Araneae</taxon>
        <taxon>Araneomorphae</taxon>
        <taxon>Entelegynae</taxon>
        <taxon>Araneoidea</taxon>
        <taxon>Araneidae</taxon>
        <taxon>Caerostris</taxon>
    </lineage>
</organism>
<dbReference type="EMBL" id="BPLQ01007394">
    <property type="protein sequence ID" value="GIY29801.1"/>
    <property type="molecule type" value="Genomic_DNA"/>
</dbReference>
<protein>
    <submittedName>
        <fullName evidence="1">Uncharacterized protein</fullName>
    </submittedName>
</protein>
<accession>A0AAV4SAX5</accession>
<evidence type="ECO:0000313" key="1">
    <source>
        <dbReference type="EMBL" id="GIY29801.1"/>
    </source>
</evidence>
<reference evidence="1 2" key="1">
    <citation type="submission" date="2021-06" db="EMBL/GenBank/DDBJ databases">
        <title>Caerostris darwini draft genome.</title>
        <authorList>
            <person name="Kono N."/>
            <person name="Arakawa K."/>
        </authorList>
    </citation>
    <scope>NUCLEOTIDE SEQUENCE [LARGE SCALE GENOMIC DNA]</scope>
</reference>
<name>A0AAV4SAX5_9ARAC</name>
<evidence type="ECO:0000313" key="2">
    <source>
        <dbReference type="Proteomes" id="UP001054837"/>
    </source>
</evidence>
<dbReference type="Proteomes" id="UP001054837">
    <property type="component" value="Unassembled WGS sequence"/>
</dbReference>
<dbReference type="AlphaFoldDB" id="A0AAV4SAX5"/>
<keyword evidence="2" id="KW-1185">Reference proteome</keyword>
<comment type="caution">
    <text evidence="1">The sequence shown here is derived from an EMBL/GenBank/DDBJ whole genome shotgun (WGS) entry which is preliminary data.</text>
</comment>